<evidence type="ECO:0000256" key="1">
    <source>
        <dbReference type="SAM" id="Phobius"/>
    </source>
</evidence>
<keyword evidence="1" id="KW-1133">Transmembrane helix</keyword>
<dbReference type="AlphaFoldDB" id="X0XL36"/>
<protein>
    <submittedName>
        <fullName evidence="2">Uncharacterized protein</fullName>
    </submittedName>
</protein>
<keyword evidence="1" id="KW-0812">Transmembrane</keyword>
<sequence length="66" mass="7505">MDDYIPPDDEHVKSVVQFLEMFPEGRIRNFVHRLGGLFLYAVIVWAVICAIYVVVSLILTGTVKPL</sequence>
<reference evidence="2" key="1">
    <citation type="journal article" date="2014" name="Front. Microbiol.">
        <title>High frequency of phylogenetically diverse reductive dehalogenase-homologous genes in deep subseafloor sedimentary metagenomes.</title>
        <authorList>
            <person name="Kawai M."/>
            <person name="Futagami T."/>
            <person name="Toyoda A."/>
            <person name="Takaki Y."/>
            <person name="Nishi S."/>
            <person name="Hori S."/>
            <person name="Arai W."/>
            <person name="Tsubouchi T."/>
            <person name="Morono Y."/>
            <person name="Uchiyama I."/>
            <person name="Ito T."/>
            <person name="Fujiyama A."/>
            <person name="Inagaki F."/>
            <person name="Takami H."/>
        </authorList>
    </citation>
    <scope>NUCLEOTIDE SEQUENCE</scope>
    <source>
        <strain evidence="2">Expedition CK06-06</strain>
    </source>
</reference>
<gene>
    <name evidence="2" type="ORF">S01H1_67283</name>
</gene>
<evidence type="ECO:0000313" key="2">
    <source>
        <dbReference type="EMBL" id="GAG37368.1"/>
    </source>
</evidence>
<comment type="caution">
    <text evidence="2">The sequence shown here is derived from an EMBL/GenBank/DDBJ whole genome shotgun (WGS) entry which is preliminary data.</text>
</comment>
<feature type="transmembrane region" description="Helical" evidence="1">
    <location>
        <begin position="37"/>
        <end position="59"/>
    </location>
</feature>
<accession>X0XL36</accession>
<name>X0XL36_9ZZZZ</name>
<organism evidence="2">
    <name type="scientific">marine sediment metagenome</name>
    <dbReference type="NCBI Taxonomy" id="412755"/>
    <lineage>
        <taxon>unclassified sequences</taxon>
        <taxon>metagenomes</taxon>
        <taxon>ecological metagenomes</taxon>
    </lineage>
</organism>
<dbReference type="EMBL" id="BARS01044550">
    <property type="protein sequence ID" value="GAG37368.1"/>
    <property type="molecule type" value="Genomic_DNA"/>
</dbReference>
<proteinExistence type="predicted"/>
<keyword evidence="1" id="KW-0472">Membrane</keyword>